<reference evidence="3" key="3">
    <citation type="submission" date="2025-09" db="UniProtKB">
        <authorList>
            <consortium name="Ensembl"/>
        </authorList>
    </citation>
    <scope>IDENTIFICATION</scope>
</reference>
<keyword evidence="2" id="KW-0472">Membrane</keyword>
<sequence length="345" mass="37794">PQDAQGFSHLISPHRGEHLTRESPLSSQITISAITANLTFQPGILGIYRTCCSCSPSCLTAPGHFESDPCPAVEPSQQRHHAPPGPEGAHALSVPTHLLTLASLSAVYSPCSPSRGLDKGIEHTSARPILSRPASDLPCFLLPFLRSLFLLFFLLFLTLLPEVFPLFTFLLEAASSPTHSLLTALFTVFQQPVRSVLLQQGSGLSLCCPRWLFYHCLSWYLSVEGKIKRSEQFLISALPLSSSSVPNLSKYLVSPCPPRWSLGLSPGAGVQWRDLSSLQLPPPRFKQFSCLSLPSSWDYRLLPPRPTNFCIFSRDEVSPCCPGWSQTPDLMIQLPGPPKVLGLQA</sequence>
<accession>A0A7N9IHE4</accession>
<feature type="region of interest" description="Disordered" evidence="1">
    <location>
        <begin position="70"/>
        <end position="89"/>
    </location>
</feature>
<dbReference type="PANTHER" id="PTHR46254">
    <property type="entry name" value="PROTEIN GVQW1-RELATED"/>
    <property type="match status" value="1"/>
</dbReference>
<organism evidence="3 4">
    <name type="scientific">Macaca fascicularis</name>
    <name type="common">Crab-eating macaque</name>
    <name type="synonym">Cynomolgus monkey</name>
    <dbReference type="NCBI Taxonomy" id="9541"/>
    <lineage>
        <taxon>Eukaryota</taxon>
        <taxon>Metazoa</taxon>
        <taxon>Chordata</taxon>
        <taxon>Craniata</taxon>
        <taxon>Vertebrata</taxon>
        <taxon>Euteleostomi</taxon>
        <taxon>Mammalia</taxon>
        <taxon>Eutheria</taxon>
        <taxon>Euarchontoglires</taxon>
        <taxon>Primates</taxon>
        <taxon>Haplorrhini</taxon>
        <taxon>Catarrhini</taxon>
        <taxon>Cercopithecidae</taxon>
        <taxon>Cercopithecinae</taxon>
        <taxon>Macaca</taxon>
    </lineage>
</organism>
<reference evidence="3 4" key="1">
    <citation type="submission" date="2013-03" db="EMBL/GenBank/DDBJ databases">
        <authorList>
            <person name="Warren W."/>
            <person name="Wilson R.K."/>
        </authorList>
    </citation>
    <scope>NUCLEOTIDE SEQUENCE</scope>
</reference>
<proteinExistence type="predicted"/>
<name>A0A7N9IHE4_MACFA</name>
<keyword evidence="4" id="KW-1185">Reference proteome</keyword>
<feature type="transmembrane region" description="Helical" evidence="2">
    <location>
        <begin position="137"/>
        <end position="160"/>
    </location>
</feature>
<feature type="region of interest" description="Disordered" evidence="1">
    <location>
        <begin position="1"/>
        <end position="23"/>
    </location>
</feature>
<protein>
    <submittedName>
        <fullName evidence="3">Uncharacterized protein</fullName>
    </submittedName>
</protein>
<dbReference type="Proteomes" id="UP000233100">
    <property type="component" value="Chromosome 4"/>
</dbReference>
<keyword evidence="2" id="KW-0812">Transmembrane</keyword>
<dbReference type="PANTHER" id="PTHR46254:SF6">
    <property type="entry name" value="HIGH MOBILITY GROUP AT-HOOK 2"/>
    <property type="match status" value="1"/>
</dbReference>
<keyword evidence="2" id="KW-1133">Transmembrane helix</keyword>
<evidence type="ECO:0000313" key="3">
    <source>
        <dbReference type="Ensembl" id="ENSMFAP00000063257.1"/>
    </source>
</evidence>
<dbReference type="Ensembl" id="ENSMFAT00000087770.1">
    <property type="protein sequence ID" value="ENSMFAP00000063257.1"/>
    <property type="gene ID" value="ENSMFAG00000048962.1"/>
</dbReference>
<dbReference type="AlphaFoldDB" id="A0A7N9IHE4"/>
<dbReference type="GeneTree" id="ENSGT00940000161627"/>
<reference evidence="3" key="2">
    <citation type="submission" date="2025-08" db="UniProtKB">
        <authorList>
            <consortium name="Ensembl"/>
        </authorList>
    </citation>
    <scope>IDENTIFICATION</scope>
</reference>
<evidence type="ECO:0000313" key="4">
    <source>
        <dbReference type="Proteomes" id="UP000233100"/>
    </source>
</evidence>
<evidence type="ECO:0000256" key="2">
    <source>
        <dbReference type="SAM" id="Phobius"/>
    </source>
</evidence>
<evidence type="ECO:0000256" key="1">
    <source>
        <dbReference type="SAM" id="MobiDB-lite"/>
    </source>
</evidence>